<evidence type="ECO:0000256" key="5">
    <source>
        <dbReference type="ARBA" id="ARBA00023002"/>
    </source>
</evidence>
<dbReference type="Gene3D" id="1.10.630.10">
    <property type="entry name" value="Cytochrome P450"/>
    <property type="match status" value="1"/>
</dbReference>
<dbReference type="GO" id="GO:0020037">
    <property type="term" value="F:heme binding"/>
    <property type="evidence" value="ECO:0007669"/>
    <property type="project" value="InterPro"/>
</dbReference>
<dbReference type="GeneID" id="43599334"/>
<evidence type="ECO:0000256" key="4">
    <source>
        <dbReference type="ARBA" id="ARBA00022723"/>
    </source>
</evidence>
<dbReference type="InterPro" id="IPR036396">
    <property type="entry name" value="Cyt_P450_sf"/>
</dbReference>
<dbReference type="RefSeq" id="XP_031868529.1">
    <property type="nucleotide sequence ID" value="XM_032015108.1"/>
</dbReference>
<evidence type="ECO:0000256" key="2">
    <source>
        <dbReference type="ARBA" id="ARBA00010617"/>
    </source>
</evidence>
<dbReference type="Pfam" id="PF00067">
    <property type="entry name" value="p450"/>
    <property type="match status" value="1"/>
</dbReference>
<evidence type="ECO:0000313" key="11">
    <source>
        <dbReference type="Proteomes" id="UP000254866"/>
    </source>
</evidence>
<gene>
    <name evidence="10" type="ORF">BP5553_06485</name>
</gene>
<evidence type="ECO:0000313" key="10">
    <source>
        <dbReference type="EMBL" id="RDL35873.1"/>
    </source>
</evidence>
<accession>A0A370TK24</accession>
<organism evidence="10 11">
    <name type="scientific">Venustampulla echinocandica</name>
    <dbReference type="NCBI Taxonomy" id="2656787"/>
    <lineage>
        <taxon>Eukaryota</taxon>
        <taxon>Fungi</taxon>
        <taxon>Dikarya</taxon>
        <taxon>Ascomycota</taxon>
        <taxon>Pezizomycotina</taxon>
        <taxon>Leotiomycetes</taxon>
        <taxon>Helotiales</taxon>
        <taxon>Pleuroascaceae</taxon>
        <taxon>Venustampulla</taxon>
    </lineage>
</organism>
<dbReference type="STRING" id="2656787.A0A370TK24"/>
<evidence type="ECO:0000256" key="9">
    <source>
        <dbReference type="RuleBase" id="RU000461"/>
    </source>
</evidence>
<comment type="caution">
    <text evidence="10">The sequence shown here is derived from an EMBL/GenBank/DDBJ whole genome shotgun (WGS) entry which is preliminary data.</text>
</comment>
<dbReference type="PRINTS" id="PR00464">
    <property type="entry name" value="EP450II"/>
</dbReference>
<dbReference type="OrthoDB" id="1470350at2759"/>
<evidence type="ECO:0000256" key="7">
    <source>
        <dbReference type="ARBA" id="ARBA00023033"/>
    </source>
</evidence>
<dbReference type="InterPro" id="IPR047146">
    <property type="entry name" value="Cyt_P450_E_CYP52_fungi"/>
</dbReference>
<dbReference type="CDD" id="cd11063">
    <property type="entry name" value="CYP52"/>
    <property type="match status" value="1"/>
</dbReference>
<dbReference type="EMBL" id="NPIC01000005">
    <property type="protein sequence ID" value="RDL35873.1"/>
    <property type="molecule type" value="Genomic_DNA"/>
</dbReference>
<dbReference type="GO" id="GO:0016712">
    <property type="term" value="F:oxidoreductase activity, acting on paired donors, with incorporation or reduction of molecular oxygen, reduced flavin or flavoprotein as one donor, and incorporation of one atom of oxygen"/>
    <property type="evidence" value="ECO:0007669"/>
    <property type="project" value="InterPro"/>
</dbReference>
<comment type="cofactor">
    <cofactor evidence="1 8">
        <name>heme</name>
        <dbReference type="ChEBI" id="CHEBI:30413"/>
    </cofactor>
</comment>
<comment type="similarity">
    <text evidence="2 9">Belongs to the cytochrome P450 family.</text>
</comment>
<keyword evidence="7 9" id="KW-0503">Monooxygenase</keyword>
<dbReference type="InterPro" id="IPR002974">
    <property type="entry name" value="Cyt_P450_E_CYP52_ascomycetes"/>
</dbReference>
<dbReference type="PROSITE" id="PS00086">
    <property type="entry name" value="CYTOCHROME_P450"/>
    <property type="match status" value="1"/>
</dbReference>
<proteinExistence type="inferred from homology"/>
<evidence type="ECO:0000256" key="6">
    <source>
        <dbReference type="ARBA" id="ARBA00023004"/>
    </source>
</evidence>
<keyword evidence="6 8" id="KW-0408">Iron</keyword>
<keyword evidence="3 8" id="KW-0349">Heme</keyword>
<dbReference type="PANTHER" id="PTHR24287">
    <property type="entry name" value="P450, PUTATIVE (EUROFUNG)-RELATED"/>
    <property type="match status" value="1"/>
</dbReference>
<dbReference type="Proteomes" id="UP000254866">
    <property type="component" value="Unassembled WGS sequence"/>
</dbReference>
<evidence type="ECO:0000256" key="3">
    <source>
        <dbReference type="ARBA" id="ARBA00022617"/>
    </source>
</evidence>
<keyword evidence="5 9" id="KW-0560">Oxidoreductase</keyword>
<dbReference type="AlphaFoldDB" id="A0A370TK24"/>
<keyword evidence="4 8" id="KW-0479">Metal-binding</keyword>
<dbReference type="SUPFAM" id="SSF48264">
    <property type="entry name" value="Cytochrome P450"/>
    <property type="match status" value="1"/>
</dbReference>
<evidence type="ECO:0000256" key="1">
    <source>
        <dbReference type="ARBA" id="ARBA00001971"/>
    </source>
</evidence>
<dbReference type="PRINTS" id="PR01239">
    <property type="entry name" value="EP450IICYP52"/>
</dbReference>
<sequence>MAFKSNVLLLFGGLFFLSFGFRNISLLLSKRRASKKYGCKPAFQVPQSETIIGYGLLKEQLKAMDDKNVLGYMANRFRKYGNTFAAEMMGESFIGTIEPENIQAILVTKFDDFGIQGRKHAFGPLLGNGIFTSDGAQWRHSRALIRPSFVKSQISDLDIFETHIQTLISLIPHNSDTVDLQPLFFRLTLDSATEYLFGKSVASLHNVDGPERDFATSIDYALSEIPRRYRFGRFNCFRRNKKFIEACKTVHDYVDPFVHAALQGQPKDDKEKGRYTLLYELAKATQDPIQLRHELLNILVAGRDTTASLLSSVIFILARRPDVWAKLNAEVQRLGGKRPDYETLRQMKYLKYIVNEALRLYPVVPANSRYAVRNTTIPTGGGVNGKSPIFVIKGQIVMYSVMHLHRRKDIYGPDADEFKPDRWETLRAGWAYLPFNGGPRICIGQQFALTE</sequence>
<dbReference type="PRINTS" id="PR00385">
    <property type="entry name" value="P450"/>
</dbReference>
<reference evidence="10 11" key="1">
    <citation type="journal article" date="2018" name="IMA Fungus">
        <title>IMA Genome-F 9: Draft genome sequence of Annulohypoxylon stygium, Aspergillus mulundensis, Berkeleyomyces basicola (syn. Thielaviopsis basicola), Ceratocystis smalleyi, two Cercospora beticola strains, Coleophoma cylindrospora, Fusarium fracticaudum, Phialophora cf. hyalina, and Morchella septimelata.</title>
        <authorList>
            <person name="Wingfield B.D."/>
            <person name="Bills G.F."/>
            <person name="Dong Y."/>
            <person name="Huang W."/>
            <person name="Nel W.J."/>
            <person name="Swalarsk-Parry B.S."/>
            <person name="Vaghefi N."/>
            <person name="Wilken P.M."/>
            <person name="An Z."/>
            <person name="de Beer Z.W."/>
            <person name="De Vos L."/>
            <person name="Chen L."/>
            <person name="Duong T.A."/>
            <person name="Gao Y."/>
            <person name="Hammerbacher A."/>
            <person name="Kikkert J.R."/>
            <person name="Li Y."/>
            <person name="Li H."/>
            <person name="Li K."/>
            <person name="Li Q."/>
            <person name="Liu X."/>
            <person name="Ma X."/>
            <person name="Naidoo K."/>
            <person name="Pethybridge S.J."/>
            <person name="Sun J."/>
            <person name="Steenkamp E.T."/>
            <person name="van der Nest M.A."/>
            <person name="van Wyk S."/>
            <person name="Wingfield M.J."/>
            <person name="Xiong C."/>
            <person name="Yue Q."/>
            <person name="Zhang X."/>
        </authorList>
    </citation>
    <scope>NUCLEOTIDE SEQUENCE [LARGE SCALE GENOMIC DNA]</scope>
    <source>
        <strain evidence="10 11">BP 5553</strain>
    </source>
</reference>
<keyword evidence="11" id="KW-1185">Reference proteome</keyword>
<protein>
    <submittedName>
        <fullName evidence="10">Putative cytochrome P450 alkane hydroxylase</fullName>
    </submittedName>
</protein>
<dbReference type="InterPro" id="IPR017972">
    <property type="entry name" value="Cyt_P450_CS"/>
</dbReference>
<dbReference type="GO" id="GO:0005506">
    <property type="term" value="F:iron ion binding"/>
    <property type="evidence" value="ECO:0007669"/>
    <property type="project" value="InterPro"/>
</dbReference>
<dbReference type="InterPro" id="IPR002402">
    <property type="entry name" value="Cyt_P450_E_grp-II"/>
</dbReference>
<feature type="binding site" description="axial binding residue" evidence="8">
    <location>
        <position position="442"/>
    </location>
    <ligand>
        <name>heme</name>
        <dbReference type="ChEBI" id="CHEBI:30413"/>
    </ligand>
    <ligandPart>
        <name>Fe</name>
        <dbReference type="ChEBI" id="CHEBI:18248"/>
    </ligandPart>
</feature>
<name>A0A370TK24_9HELO</name>
<dbReference type="InterPro" id="IPR001128">
    <property type="entry name" value="Cyt_P450"/>
</dbReference>
<dbReference type="PANTHER" id="PTHR24287:SF1">
    <property type="entry name" value="P450, PUTATIVE (EUROFUNG)-RELATED"/>
    <property type="match status" value="1"/>
</dbReference>
<evidence type="ECO:0000256" key="8">
    <source>
        <dbReference type="PIRSR" id="PIRSR602402-1"/>
    </source>
</evidence>